<organism evidence="1 2">
    <name type="scientific">Tulasnella calospora MUT 4182</name>
    <dbReference type="NCBI Taxonomy" id="1051891"/>
    <lineage>
        <taxon>Eukaryota</taxon>
        <taxon>Fungi</taxon>
        <taxon>Dikarya</taxon>
        <taxon>Basidiomycota</taxon>
        <taxon>Agaricomycotina</taxon>
        <taxon>Agaricomycetes</taxon>
        <taxon>Cantharellales</taxon>
        <taxon>Tulasnellaceae</taxon>
        <taxon>Tulasnella</taxon>
    </lineage>
</organism>
<gene>
    <name evidence="1" type="ORF">M407DRAFT_151561</name>
</gene>
<accession>A0A0C3QY98</accession>
<evidence type="ECO:0000313" key="1">
    <source>
        <dbReference type="EMBL" id="KIO34194.1"/>
    </source>
</evidence>
<name>A0A0C3QY98_9AGAM</name>
<dbReference type="HOGENOM" id="CLU_2777759_0_0_1"/>
<evidence type="ECO:0000313" key="2">
    <source>
        <dbReference type="Proteomes" id="UP000054248"/>
    </source>
</evidence>
<proteinExistence type="predicted"/>
<keyword evidence="2" id="KW-1185">Reference proteome</keyword>
<reference evidence="1 2" key="1">
    <citation type="submission" date="2014-04" db="EMBL/GenBank/DDBJ databases">
        <authorList>
            <consortium name="DOE Joint Genome Institute"/>
            <person name="Kuo A."/>
            <person name="Girlanda M."/>
            <person name="Perotto S."/>
            <person name="Kohler A."/>
            <person name="Nagy L.G."/>
            <person name="Floudas D."/>
            <person name="Copeland A."/>
            <person name="Barry K.W."/>
            <person name="Cichocki N."/>
            <person name="Veneault-Fourrey C."/>
            <person name="LaButti K."/>
            <person name="Lindquist E.A."/>
            <person name="Lipzen A."/>
            <person name="Lundell T."/>
            <person name="Morin E."/>
            <person name="Murat C."/>
            <person name="Sun H."/>
            <person name="Tunlid A."/>
            <person name="Henrissat B."/>
            <person name="Grigoriev I.V."/>
            <person name="Hibbett D.S."/>
            <person name="Martin F."/>
            <person name="Nordberg H.P."/>
            <person name="Cantor M.N."/>
            <person name="Hua S.X."/>
        </authorList>
    </citation>
    <scope>NUCLEOTIDE SEQUENCE [LARGE SCALE GENOMIC DNA]</scope>
    <source>
        <strain evidence="1 2">MUT 4182</strain>
    </source>
</reference>
<dbReference type="Proteomes" id="UP000054248">
    <property type="component" value="Unassembled WGS sequence"/>
</dbReference>
<dbReference type="AlphaFoldDB" id="A0A0C3QY98"/>
<protein>
    <submittedName>
        <fullName evidence="1">Uncharacterized protein</fullName>
    </submittedName>
</protein>
<dbReference type="EMBL" id="KN822944">
    <property type="protein sequence ID" value="KIO34194.1"/>
    <property type="molecule type" value="Genomic_DNA"/>
</dbReference>
<sequence>MDFQARVKGGGVRKRTAKDDQRAVQITVQWDSQAPDIGLRDRLGVTLAWRFLTLIRQYYLFNYNHVDKW</sequence>
<reference evidence="2" key="2">
    <citation type="submission" date="2015-01" db="EMBL/GenBank/DDBJ databases">
        <title>Evolutionary Origins and Diversification of the Mycorrhizal Mutualists.</title>
        <authorList>
            <consortium name="DOE Joint Genome Institute"/>
            <consortium name="Mycorrhizal Genomics Consortium"/>
            <person name="Kohler A."/>
            <person name="Kuo A."/>
            <person name="Nagy L.G."/>
            <person name="Floudas D."/>
            <person name="Copeland A."/>
            <person name="Barry K.W."/>
            <person name="Cichocki N."/>
            <person name="Veneault-Fourrey C."/>
            <person name="LaButti K."/>
            <person name="Lindquist E.A."/>
            <person name="Lipzen A."/>
            <person name="Lundell T."/>
            <person name="Morin E."/>
            <person name="Murat C."/>
            <person name="Riley R."/>
            <person name="Ohm R."/>
            <person name="Sun H."/>
            <person name="Tunlid A."/>
            <person name="Henrissat B."/>
            <person name="Grigoriev I.V."/>
            <person name="Hibbett D.S."/>
            <person name="Martin F."/>
        </authorList>
    </citation>
    <scope>NUCLEOTIDE SEQUENCE [LARGE SCALE GENOMIC DNA]</scope>
    <source>
        <strain evidence="2">MUT 4182</strain>
    </source>
</reference>